<feature type="signal peptide" evidence="1">
    <location>
        <begin position="1"/>
        <end position="25"/>
    </location>
</feature>
<dbReference type="AlphaFoldDB" id="C9YF05"/>
<dbReference type="Gene3D" id="2.60.40.1890">
    <property type="entry name" value="PCu(A)C copper chaperone"/>
    <property type="match status" value="1"/>
</dbReference>
<dbReference type="PANTHER" id="PTHR36302">
    <property type="entry name" value="BLR7088 PROTEIN"/>
    <property type="match status" value="1"/>
</dbReference>
<proteinExistence type="predicted"/>
<reference evidence="2" key="1">
    <citation type="journal article" date="2010" name="Nature">
        <title>The Dynamic genome of Hydra.</title>
        <authorList>
            <person name="Chapman J.A."/>
            <person name="Kirkness E.F."/>
            <person name="Simakov O."/>
            <person name="Hampson S.E."/>
            <person name="Mitros T."/>
            <person name="Weinmaier T."/>
            <person name="Rattei T."/>
            <person name="Balasubramanian P.G."/>
            <person name="Borman J."/>
            <person name="Busam D."/>
            <person name="Disbennett K."/>
            <person name="Pfannkoch C."/>
            <person name="Sumin N."/>
            <person name="Sutton G."/>
            <person name="Viswanathan L."/>
            <person name="Walenz B."/>
            <person name="Goodstein D.M."/>
            <person name="Hellsten U."/>
            <person name="Kawashima T."/>
            <person name="Prochnik S.E."/>
            <person name="Putnam N.H."/>
            <person name="Shu S."/>
            <person name="Blumberg B."/>
            <person name="Dana C.E."/>
            <person name="Gee L."/>
            <person name="Kibler D.F."/>
            <person name="Law L."/>
            <person name="Lindgens D."/>
            <person name="Martinez D.E."/>
            <person name="Peng J."/>
            <person name="Wigge P.A."/>
            <person name="Bertulat B."/>
            <person name="Guder C."/>
            <person name="Nakamura Y."/>
            <person name="Ozbek S."/>
            <person name="Watanabe H."/>
            <person name="Khalturin K."/>
            <person name="Hemmrich G."/>
            <person name="Franke A."/>
            <person name="Augustin R."/>
            <person name="Fraune S."/>
            <person name="Hayakawa E."/>
            <person name="Hayakawa S."/>
            <person name="Hirose M."/>
            <person name="Hwang J."/>
            <person name="Ikeo K."/>
            <person name="Nishimiya-Fujisawa C."/>
            <person name="Ogura A."/>
            <person name="Takahashi T."/>
            <person name="Steinmetz P.R."/>
            <person name="Zhang X."/>
            <person name="Aufschnaiter R."/>
            <person name="Eder M.K."/>
            <person name="Gorny A.K."/>
            <person name="Salvenmoser W."/>
            <person name="Heimberg A.M."/>
            <person name="Wheeler B.M."/>
            <person name="Peterson K.J."/>
            <person name="Boettger A."/>
            <person name="Tischler P."/>
            <person name="Wolf A."/>
            <person name="Gojobori T."/>
            <person name="Remington K.A."/>
            <person name="Strausberg R.L."/>
            <person name="Venter J."/>
            <person name="Technau U."/>
            <person name="Hobmayer B."/>
            <person name="Bosch T.C."/>
            <person name="Holstein T.W."/>
            <person name="Fujisawa T."/>
            <person name="Bode H.R."/>
            <person name="David C.N."/>
            <person name="Rokhsar D.S."/>
            <person name="Steele R.E."/>
        </authorList>
    </citation>
    <scope>NUCLEOTIDE SEQUENCE</scope>
</reference>
<evidence type="ECO:0000313" key="2">
    <source>
        <dbReference type="EMBL" id="CBA32332.1"/>
    </source>
</evidence>
<gene>
    <name evidence="2" type="ORF">Csp_D31610</name>
</gene>
<keyword evidence="1" id="KW-0732">Signal</keyword>
<dbReference type="Pfam" id="PF04314">
    <property type="entry name" value="PCuAC"/>
    <property type="match status" value="1"/>
</dbReference>
<sequence>MTFSRWTLSAALAAGLSVMASGAWAQAVDVQNAWARATVQGQKATGAFMTLTAPAASKLVSVSSPVAGVAEVHEMKMEGDVMKMRALAAGLDLPAGKPVELKPGGYHVMLMDLKLPLQKDTTIPLTLVFKDAKGVETKRELKVRVSQVAPAGAAAGGMHGDYGAKGHGAAPAPKGSDSEQISAVMKKQFDRPDAPLSVAPVTVLGNYAVAGWIQGGKGGRALMQKDANGWFISVCAGDGLKDAKVLQTTGMPADHAAKLATAVKAAEAKLSKDQLALFASFEGMLKVGPAGHGAAAGHGEHKH</sequence>
<accession>C9YF05</accession>
<dbReference type="NCBIfam" id="NF033672">
    <property type="entry name" value="mbn_chaper_assoc"/>
    <property type="match status" value="1"/>
</dbReference>
<organism evidence="2">
    <name type="scientific">Curvibacter symbiont subsp. Hydra magnipapillata</name>
    <dbReference type="NCBI Taxonomy" id="667019"/>
    <lineage>
        <taxon>Bacteria</taxon>
        <taxon>Pseudomonadati</taxon>
        <taxon>Pseudomonadota</taxon>
        <taxon>Betaproteobacteria</taxon>
        <taxon>Burkholderiales</taxon>
        <taxon>Comamonadaceae</taxon>
        <taxon>Curvibacter</taxon>
    </lineage>
</organism>
<name>C9YF05_CURXX</name>
<dbReference type="SUPFAM" id="SSF110087">
    <property type="entry name" value="DR1885-like metal-binding protein"/>
    <property type="match status" value="1"/>
</dbReference>
<dbReference type="InterPro" id="IPR036182">
    <property type="entry name" value="PCuAC_sf"/>
</dbReference>
<dbReference type="PANTHER" id="PTHR36302:SF1">
    <property type="entry name" value="COPPER CHAPERONE PCU(A)C"/>
    <property type="match status" value="1"/>
</dbReference>
<dbReference type="InterPro" id="IPR058248">
    <property type="entry name" value="Lxx211020-like"/>
</dbReference>
<feature type="chain" id="PRO_5003003817" description="Copper chaperone PCu(A)C" evidence="1">
    <location>
        <begin position="26"/>
        <end position="303"/>
    </location>
</feature>
<evidence type="ECO:0008006" key="3">
    <source>
        <dbReference type="Google" id="ProtNLM"/>
    </source>
</evidence>
<evidence type="ECO:0000256" key="1">
    <source>
        <dbReference type="SAM" id="SignalP"/>
    </source>
</evidence>
<protein>
    <recommendedName>
        <fullName evidence="3">Copper chaperone PCu(A)C</fullName>
    </recommendedName>
</protein>
<dbReference type="EMBL" id="FN543107">
    <property type="protein sequence ID" value="CBA32332.1"/>
    <property type="molecule type" value="Genomic_DNA"/>
</dbReference>
<dbReference type="InterPro" id="IPR007410">
    <property type="entry name" value="LpqE-like"/>
</dbReference>